<name>A0A150LA39_9BACI</name>
<dbReference type="OrthoDB" id="86584at2"/>
<dbReference type="NCBIfam" id="NF038110">
    <property type="entry name" value="Lys_methyl_FliB"/>
    <property type="match status" value="1"/>
</dbReference>
<accession>A0A150LA39</accession>
<proteinExistence type="predicted"/>
<reference evidence="1 2" key="1">
    <citation type="submission" date="2016-01" db="EMBL/GenBank/DDBJ databases">
        <title>Genome Sequences of Twelve Sporeforming Bacillus Species Isolated from Foods.</title>
        <authorList>
            <person name="Berendsen E.M."/>
            <person name="Wells-Bennik M.H."/>
            <person name="Krawcyk A.O."/>
            <person name="De Jong A."/>
            <person name="Holsappel S."/>
            <person name="Eijlander R.T."/>
            <person name="Kuipers O.P."/>
        </authorList>
    </citation>
    <scope>NUCLEOTIDE SEQUENCE [LARGE SCALE GENOMIC DNA]</scope>
    <source>
        <strain evidence="1 2">B4102</strain>
    </source>
</reference>
<organism evidence="1 2">
    <name type="scientific">Heyndrickxia sporothermodurans</name>
    <dbReference type="NCBI Taxonomy" id="46224"/>
    <lineage>
        <taxon>Bacteria</taxon>
        <taxon>Bacillati</taxon>
        <taxon>Bacillota</taxon>
        <taxon>Bacilli</taxon>
        <taxon>Bacillales</taxon>
        <taxon>Bacillaceae</taxon>
        <taxon>Heyndrickxia</taxon>
    </lineage>
</organism>
<evidence type="ECO:0000313" key="2">
    <source>
        <dbReference type="Proteomes" id="UP000075666"/>
    </source>
</evidence>
<dbReference type="EMBL" id="LQYN01000026">
    <property type="protein sequence ID" value="KYD09177.1"/>
    <property type="molecule type" value="Genomic_DNA"/>
</dbReference>
<keyword evidence="2" id="KW-1185">Reference proteome</keyword>
<evidence type="ECO:0008006" key="3">
    <source>
        <dbReference type="Google" id="ProtNLM"/>
    </source>
</evidence>
<dbReference type="RefSeq" id="WP_066229128.1">
    <property type="nucleotide sequence ID" value="NZ_LQYN01000026.1"/>
</dbReference>
<gene>
    <name evidence="1" type="ORF">B4102_2704</name>
</gene>
<dbReference type="STRING" id="46224.B4102_2704"/>
<protein>
    <recommendedName>
        <fullName evidence="3">Lysine-N-methylase</fullName>
    </recommendedName>
</protein>
<sequence length="285" mass="32693">MNRNYSTLYPEYIKHFSCIGSECEDTCCAGWKVTIDKNTYKKYKKVKNKSITSELSNAISRNRSNPNDGDYAYIKMDEEGNCPFLTCEKLCSIHGTLGESYLSETCAVYPRSYNMINGVIEKTATLSCPEVTRLAILNPNGIAFEQTMTEKPKRGTSINTINTGETTLFNQPVRFFEELRSFSIEVIQNRCYALSERIIYLGLFLNNIQNAIDQHQIDQIPNIISKYKKLMLDTEQTKQTLTDIPTNFMLQMKICKELVDFRTKTSINNKRYLECLTEMLIGLAD</sequence>
<evidence type="ECO:0000313" key="1">
    <source>
        <dbReference type="EMBL" id="KYD09177.1"/>
    </source>
</evidence>
<dbReference type="AlphaFoldDB" id="A0A150LA39"/>
<dbReference type="Proteomes" id="UP000075666">
    <property type="component" value="Unassembled WGS sequence"/>
</dbReference>
<comment type="caution">
    <text evidence="1">The sequence shown here is derived from an EMBL/GenBank/DDBJ whole genome shotgun (WGS) entry which is preliminary data.</text>
</comment>
<dbReference type="PATRIC" id="fig|46224.3.peg.1906"/>